<feature type="transmembrane region" description="Helical" evidence="5">
    <location>
        <begin position="150"/>
        <end position="169"/>
    </location>
</feature>
<dbReference type="GO" id="GO:0016020">
    <property type="term" value="C:membrane"/>
    <property type="evidence" value="ECO:0007669"/>
    <property type="project" value="UniProtKB-SubCell"/>
</dbReference>
<dbReference type="Pfam" id="PF04932">
    <property type="entry name" value="Wzy_C"/>
    <property type="match status" value="1"/>
</dbReference>
<feature type="transmembrane region" description="Helical" evidence="5">
    <location>
        <begin position="12"/>
        <end position="41"/>
    </location>
</feature>
<gene>
    <name evidence="7" type="ORF">MNB_SV-6-737</name>
</gene>
<dbReference type="EMBL" id="FPHC01000035">
    <property type="protein sequence ID" value="SFV54837.1"/>
    <property type="molecule type" value="Genomic_DNA"/>
</dbReference>
<feature type="transmembrane region" description="Helical" evidence="5">
    <location>
        <begin position="377"/>
        <end position="394"/>
    </location>
</feature>
<sequence length="406" mass="46107">MKRFDTTAAINYIFILYAFVLPLSRASVPILSAIILILFVISKDLKSQLKEIFSDRASQSILLFVSYYFATIALYPLDQAKEAIRYLVPFLYLIPATIAFVTLKKDTIYKISIALMLGIFISNIVAYGIYGGLWEKDKVLIIDPSPFMHHIQYSTFLAFAIIVALYRILHSYPLSHKILYGIFVISSIVTLFLIKGRTGQVAFLVGIFILGLLSFKNKLKAIAVSMLLTISITLGAYQLSATFQERVTMFQSDIENMIENDNYATSLGYRVGVMMMSVKFIEQRPIFGTGVVETMPLMREEAAREFPNDFYLKRANHLQNQYLQTLVEVGLVGLILLLYMLYQVSSIPIVSKEYRAMKITLASIYILTMISDIQLHVQVTIGLFAIVVGMLLAWSRLEEDRYKKSI</sequence>
<feature type="transmembrane region" description="Helical" evidence="5">
    <location>
        <begin position="222"/>
        <end position="240"/>
    </location>
</feature>
<protein>
    <submittedName>
        <fullName evidence="7">O-antigen polymerase</fullName>
    </submittedName>
</protein>
<evidence type="ECO:0000259" key="6">
    <source>
        <dbReference type="Pfam" id="PF04932"/>
    </source>
</evidence>
<evidence type="ECO:0000256" key="1">
    <source>
        <dbReference type="ARBA" id="ARBA00004141"/>
    </source>
</evidence>
<dbReference type="InterPro" id="IPR007016">
    <property type="entry name" value="O-antigen_ligase-rel_domated"/>
</dbReference>
<feature type="transmembrane region" description="Helical" evidence="5">
    <location>
        <begin position="61"/>
        <end position="77"/>
    </location>
</feature>
<evidence type="ECO:0000256" key="5">
    <source>
        <dbReference type="SAM" id="Phobius"/>
    </source>
</evidence>
<proteinExistence type="predicted"/>
<organism evidence="7">
    <name type="scientific">hydrothermal vent metagenome</name>
    <dbReference type="NCBI Taxonomy" id="652676"/>
    <lineage>
        <taxon>unclassified sequences</taxon>
        <taxon>metagenomes</taxon>
        <taxon>ecological metagenomes</taxon>
    </lineage>
</organism>
<feature type="transmembrane region" description="Helical" evidence="5">
    <location>
        <begin position="178"/>
        <end position="194"/>
    </location>
</feature>
<dbReference type="AlphaFoldDB" id="A0A1W1BMW6"/>
<dbReference type="PANTHER" id="PTHR37422:SF13">
    <property type="entry name" value="LIPOPOLYSACCHARIDE BIOSYNTHESIS PROTEIN PA4999-RELATED"/>
    <property type="match status" value="1"/>
</dbReference>
<name>A0A1W1BMW6_9ZZZZ</name>
<evidence type="ECO:0000256" key="3">
    <source>
        <dbReference type="ARBA" id="ARBA00022989"/>
    </source>
</evidence>
<comment type="subcellular location">
    <subcellularLocation>
        <location evidence="1">Membrane</location>
        <topology evidence="1">Multi-pass membrane protein</topology>
    </subcellularLocation>
</comment>
<evidence type="ECO:0000313" key="7">
    <source>
        <dbReference type="EMBL" id="SFV54837.1"/>
    </source>
</evidence>
<keyword evidence="4 5" id="KW-0472">Membrane</keyword>
<dbReference type="InterPro" id="IPR051533">
    <property type="entry name" value="WaaL-like"/>
</dbReference>
<feature type="transmembrane region" description="Helical" evidence="5">
    <location>
        <begin position="200"/>
        <end position="215"/>
    </location>
</feature>
<evidence type="ECO:0000256" key="4">
    <source>
        <dbReference type="ARBA" id="ARBA00023136"/>
    </source>
</evidence>
<feature type="domain" description="O-antigen ligase-related" evidence="6">
    <location>
        <begin position="183"/>
        <end position="338"/>
    </location>
</feature>
<keyword evidence="2 5" id="KW-0812">Transmembrane</keyword>
<feature type="transmembrane region" description="Helical" evidence="5">
    <location>
        <begin position="108"/>
        <end position="130"/>
    </location>
</feature>
<reference evidence="7" key="1">
    <citation type="submission" date="2016-10" db="EMBL/GenBank/DDBJ databases">
        <authorList>
            <person name="de Groot N.N."/>
        </authorList>
    </citation>
    <scope>NUCLEOTIDE SEQUENCE</scope>
</reference>
<accession>A0A1W1BMW6</accession>
<evidence type="ECO:0000256" key="2">
    <source>
        <dbReference type="ARBA" id="ARBA00022692"/>
    </source>
</evidence>
<feature type="transmembrane region" description="Helical" evidence="5">
    <location>
        <begin position="83"/>
        <end position="101"/>
    </location>
</feature>
<feature type="transmembrane region" description="Helical" evidence="5">
    <location>
        <begin position="322"/>
        <end position="342"/>
    </location>
</feature>
<keyword evidence="3 5" id="KW-1133">Transmembrane helix</keyword>
<dbReference type="PANTHER" id="PTHR37422">
    <property type="entry name" value="TEICHURONIC ACID BIOSYNTHESIS PROTEIN TUAE"/>
    <property type="match status" value="1"/>
</dbReference>